<name>A0A7W8N3B3_9BACT</name>
<dbReference type="EMBL" id="JACHDZ010000003">
    <property type="protein sequence ID" value="MBB5344312.1"/>
    <property type="molecule type" value="Genomic_DNA"/>
</dbReference>
<organism evidence="2 3">
    <name type="scientific">Tunturiibacter lichenicola</name>
    <dbReference type="NCBI Taxonomy" id="2051959"/>
    <lineage>
        <taxon>Bacteria</taxon>
        <taxon>Pseudomonadati</taxon>
        <taxon>Acidobacteriota</taxon>
        <taxon>Terriglobia</taxon>
        <taxon>Terriglobales</taxon>
        <taxon>Acidobacteriaceae</taxon>
        <taxon>Tunturiibacter</taxon>
    </lineage>
</organism>
<gene>
    <name evidence="2" type="ORF">HDF10_002291</name>
</gene>
<evidence type="ECO:0000313" key="2">
    <source>
        <dbReference type="EMBL" id="MBB5344312.1"/>
    </source>
</evidence>
<reference evidence="2 3" key="1">
    <citation type="submission" date="2020-08" db="EMBL/GenBank/DDBJ databases">
        <title>Genomic Encyclopedia of Type Strains, Phase IV (KMG-V): Genome sequencing to study the core and pangenomes of soil and plant-associated prokaryotes.</title>
        <authorList>
            <person name="Whitman W."/>
        </authorList>
    </citation>
    <scope>NUCLEOTIDE SEQUENCE [LARGE SCALE GENOMIC DNA]</scope>
    <source>
        <strain evidence="2 3">M8US30</strain>
    </source>
</reference>
<evidence type="ECO:0000313" key="3">
    <source>
        <dbReference type="Proteomes" id="UP000569092"/>
    </source>
</evidence>
<sequence length="134" mass="14748">MKLISIAGRSVEDTPSRAPEICVLLGQILILLTTLLVVVMPVTEYLWTFDKFLRGGQDCEFGLLALAAILCLVLVLSHQRRAVLTLILTLRRVLSSLFQPADPSARFPSGLVAPVQFNLTRSISLHSINLPLQI</sequence>
<comment type="caution">
    <text evidence="2">The sequence shown here is derived from an EMBL/GenBank/DDBJ whole genome shotgun (WGS) entry which is preliminary data.</text>
</comment>
<proteinExistence type="predicted"/>
<dbReference type="AlphaFoldDB" id="A0A7W8N3B3"/>
<feature type="transmembrane region" description="Helical" evidence="1">
    <location>
        <begin position="21"/>
        <end position="41"/>
    </location>
</feature>
<protein>
    <submittedName>
        <fullName evidence="2">Uncharacterized protein</fullName>
    </submittedName>
</protein>
<keyword evidence="1" id="KW-0472">Membrane</keyword>
<keyword evidence="1" id="KW-0812">Transmembrane</keyword>
<dbReference type="Proteomes" id="UP000569092">
    <property type="component" value="Unassembled WGS sequence"/>
</dbReference>
<keyword evidence="1" id="KW-1133">Transmembrane helix</keyword>
<feature type="transmembrane region" description="Helical" evidence="1">
    <location>
        <begin position="61"/>
        <end position="77"/>
    </location>
</feature>
<evidence type="ECO:0000256" key="1">
    <source>
        <dbReference type="SAM" id="Phobius"/>
    </source>
</evidence>
<accession>A0A7W8N3B3</accession>